<evidence type="ECO:0000313" key="1">
    <source>
        <dbReference type="EMBL" id="KAH3792951.1"/>
    </source>
</evidence>
<dbReference type="Proteomes" id="UP000828390">
    <property type="component" value="Unassembled WGS sequence"/>
</dbReference>
<dbReference type="EMBL" id="JAIWYP010000007">
    <property type="protein sequence ID" value="KAH3792951.1"/>
    <property type="molecule type" value="Genomic_DNA"/>
</dbReference>
<proteinExistence type="predicted"/>
<reference evidence="1" key="2">
    <citation type="submission" date="2020-11" db="EMBL/GenBank/DDBJ databases">
        <authorList>
            <person name="McCartney M.A."/>
            <person name="Auch B."/>
            <person name="Kono T."/>
            <person name="Mallez S."/>
            <person name="Becker A."/>
            <person name="Gohl D.M."/>
            <person name="Silverstein K.A.T."/>
            <person name="Koren S."/>
            <person name="Bechman K.B."/>
            <person name="Herman A."/>
            <person name="Abrahante J.E."/>
            <person name="Garbe J."/>
        </authorList>
    </citation>
    <scope>NUCLEOTIDE SEQUENCE</scope>
    <source>
        <strain evidence="1">Duluth1</strain>
        <tissue evidence="1">Whole animal</tissue>
    </source>
</reference>
<gene>
    <name evidence="1" type="ORF">DPMN_146453</name>
</gene>
<protein>
    <submittedName>
        <fullName evidence="1">Uncharacterized protein</fullName>
    </submittedName>
</protein>
<comment type="caution">
    <text evidence="1">The sequence shown here is derived from an EMBL/GenBank/DDBJ whole genome shotgun (WGS) entry which is preliminary data.</text>
</comment>
<dbReference type="AlphaFoldDB" id="A0A9D4IYF4"/>
<sequence length="72" mass="8780">MWMIWPRCTVNGVRWRLDMRTMRIHSRLCRRLQHRHLGALRIMMRQRPFSRGFTSHSRCGPCMPTWKKASVL</sequence>
<reference evidence="1" key="1">
    <citation type="journal article" date="2019" name="bioRxiv">
        <title>The Genome of the Zebra Mussel, Dreissena polymorpha: A Resource for Invasive Species Research.</title>
        <authorList>
            <person name="McCartney M.A."/>
            <person name="Auch B."/>
            <person name="Kono T."/>
            <person name="Mallez S."/>
            <person name="Zhang Y."/>
            <person name="Obille A."/>
            <person name="Becker A."/>
            <person name="Abrahante J.E."/>
            <person name="Garbe J."/>
            <person name="Badalamenti J.P."/>
            <person name="Herman A."/>
            <person name="Mangelson H."/>
            <person name="Liachko I."/>
            <person name="Sullivan S."/>
            <person name="Sone E.D."/>
            <person name="Koren S."/>
            <person name="Silverstein K.A.T."/>
            <person name="Beckman K.B."/>
            <person name="Gohl D.M."/>
        </authorList>
    </citation>
    <scope>NUCLEOTIDE SEQUENCE</scope>
    <source>
        <strain evidence="1">Duluth1</strain>
        <tissue evidence="1">Whole animal</tissue>
    </source>
</reference>
<evidence type="ECO:0000313" key="2">
    <source>
        <dbReference type="Proteomes" id="UP000828390"/>
    </source>
</evidence>
<organism evidence="1 2">
    <name type="scientific">Dreissena polymorpha</name>
    <name type="common">Zebra mussel</name>
    <name type="synonym">Mytilus polymorpha</name>
    <dbReference type="NCBI Taxonomy" id="45954"/>
    <lineage>
        <taxon>Eukaryota</taxon>
        <taxon>Metazoa</taxon>
        <taxon>Spiralia</taxon>
        <taxon>Lophotrochozoa</taxon>
        <taxon>Mollusca</taxon>
        <taxon>Bivalvia</taxon>
        <taxon>Autobranchia</taxon>
        <taxon>Heteroconchia</taxon>
        <taxon>Euheterodonta</taxon>
        <taxon>Imparidentia</taxon>
        <taxon>Neoheterodontei</taxon>
        <taxon>Myida</taxon>
        <taxon>Dreissenoidea</taxon>
        <taxon>Dreissenidae</taxon>
        <taxon>Dreissena</taxon>
    </lineage>
</organism>
<accession>A0A9D4IYF4</accession>
<keyword evidence="2" id="KW-1185">Reference proteome</keyword>
<name>A0A9D4IYF4_DREPO</name>